<keyword evidence="2" id="KW-0732">Signal</keyword>
<keyword evidence="1" id="KW-0472">Membrane</keyword>
<evidence type="ECO:0000313" key="4">
    <source>
        <dbReference type="Proteomes" id="UP001497623"/>
    </source>
</evidence>
<keyword evidence="4" id="KW-1185">Reference proteome</keyword>
<accession>A0AAV2SF54</accession>
<keyword evidence="1" id="KW-0812">Transmembrane</keyword>
<evidence type="ECO:0000256" key="2">
    <source>
        <dbReference type="SAM" id="SignalP"/>
    </source>
</evidence>
<dbReference type="Proteomes" id="UP001497623">
    <property type="component" value="Unassembled WGS sequence"/>
</dbReference>
<feature type="chain" id="PRO_5043797183" evidence="2">
    <location>
        <begin position="24"/>
        <end position="228"/>
    </location>
</feature>
<keyword evidence="1" id="KW-1133">Transmembrane helix</keyword>
<gene>
    <name evidence="3" type="ORF">MNOR_LOCUS35988</name>
</gene>
<feature type="transmembrane region" description="Helical" evidence="1">
    <location>
        <begin position="105"/>
        <end position="128"/>
    </location>
</feature>
<feature type="signal peptide" evidence="2">
    <location>
        <begin position="1"/>
        <end position="23"/>
    </location>
</feature>
<comment type="caution">
    <text evidence="3">The sequence shown here is derived from an EMBL/GenBank/DDBJ whole genome shotgun (WGS) entry which is preliminary data.</text>
</comment>
<evidence type="ECO:0000313" key="3">
    <source>
        <dbReference type="EMBL" id="CAL4185809.1"/>
    </source>
</evidence>
<organism evidence="3 4">
    <name type="scientific">Meganyctiphanes norvegica</name>
    <name type="common">Northern krill</name>
    <name type="synonym">Thysanopoda norvegica</name>
    <dbReference type="NCBI Taxonomy" id="48144"/>
    <lineage>
        <taxon>Eukaryota</taxon>
        <taxon>Metazoa</taxon>
        <taxon>Ecdysozoa</taxon>
        <taxon>Arthropoda</taxon>
        <taxon>Crustacea</taxon>
        <taxon>Multicrustacea</taxon>
        <taxon>Malacostraca</taxon>
        <taxon>Eumalacostraca</taxon>
        <taxon>Eucarida</taxon>
        <taxon>Euphausiacea</taxon>
        <taxon>Euphausiidae</taxon>
        <taxon>Meganyctiphanes</taxon>
    </lineage>
</organism>
<proteinExistence type="predicted"/>
<sequence>MSKYKWQRLQAIFLLLMEGSHMSTDEEMQQQDHQSIRDLINHIQELQNAASVELQKLGQVLSKGNYNTTNEKVDLSGVINNSTNISYRNNTSNSNGRDHIQDSHAVFYIIFVLFFFSGTLLGLLVKYLRRERETNKLEQFYDNYMENKFQMSPPSAKVLYDNNGHLLPNNRIRPRLLSQDTTTTDLLTPSTSEPSSEWAFCDLPTPTSPSSDCVTPILKFSMYPPTFP</sequence>
<feature type="non-terminal residue" evidence="3">
    <location>
        <position position="228"/>
    </location>
</feature>
<protein>
    <submittedName>
        <fullName evidence="3">Uncharacterized protein</fullName>
    </submittedName>
</protein>
<dbReference type="AlphaFoldDB" id="A0AAV2SF54"/>
<dbReference type="EMBL" id="CAXKWB010062860">
    <property type="protein sequence ID" value="CAL4185809.1"/>
    <property type="molecule type" value="Genomic_DNA"/>
</dbReference>
<evidence type="ECO:0000256" key="1">
    <source>
        <dbReference type="SAM" id="Phobius"/>
    </source>
</evidence>
<reference evidence="3 4" key="1">
    <citation type="submission" date="2024-05" db="EMBL/GenBank/DDBJ databases">
        <authorList>
            <person name="Wallberg A."/>
        </authorList>
    </citation>
    <scope>NUCLEOTIDE SEQUENCE [LARGE SCALE GENOMIC DNA]</scope>
</reference>
<name>A0AAV2SF54_MEGNR</name>